<dbReference type="STRING" id="1679444.PYTT_0509"/>
<keyword evidence="3" id="KW-1185">Reference proteome</keyword>
<evidence type="ECO:0000256" key="1">
    <source>
        <dbReference type="SAM" id="MobiDB-lite"/>
    </source>
</evidence>
<dbReference type="AlphaFoldDB" id="A0A1H6KQ53"/>
<dbReference type="KEGG" id="agl:PYTT_0509"/>
<dbReference type="EMBL" id="LT629973">
    <property type="protein sequence ID" value="SEH75974.1"/>
    <property type="molecule type" value="Genomic_DNA"/>
</dbReference>
<reference evidence="3" key="1">
    <citation type="submission" date="2016-09" db="EMBL/GenBank/DDBJ databases">
        <authorList>
            <person name="Koehorst J."/>
        </authorList>
    </citation>
    <scope>NUCLEOTIDE SEQUENCE [LARGE SCALE GENOMIC DNA]</scope>
</reference>
<organism evidence="2 3">
    <name type="scientific">Akkermansia glycaniphila</name>
    <dbReference type="NCBI Taxonomy" id="1679444"/>
    <lineage>
        <taxon>Bacteria</taxon>
        <taxon>Pseudomonadati</taxon>
        <taxon>Verrucomicrobiota</taxon>
        <taxon>Verrucomicrobiia</taxon>
        <taxon>Verrucomicrobiales</taxon>
        <taxon>Akkermansiaceae</taxon>
        <taxon>Akkermansia</taxon>
    </lineage>
</organism>
<dbReference type="Proteomes" id="UP000176204">
    <property type="component" value="Chromosome I"/>
</dbReference>
<name>A0A1H6KQ53_9BACT</name>
<feature type="region of interest" description="Disordered" evidence="1">
    <location>
        <begin position="1"/>
        <end position="21"/>
    </location>
</feature>
<proteinExistence type="predicted"/>
<accession>A0A1H6KQ53</accession>
<evidence type="ECO:0000313" key="2">
    <source>
        <dbReference type="EMBL" id="SEH75974.1"/>
    </source>
</evidence>
<gene>
    <name evidence="2" type="ORF">PYTT_0509</name>
</gene>
<evidence type="ECO:0000313" key="3">
    <source>
        <dbReference type="Proteomes" id="UP000176204"/>
    </source>
</evidence>
<protein>
    <submittedName>
        <fullName evidence="2">Uncharacterized protein</fullName>
    </submittedName>
</protein>
<sequence>MQLPEKRAIHRGHNHPAAPCVENAIPVSGMYTNKKIGK</sequence>